<dbReference type="EMBL" id="JASPKZ010009365">
    <property type="protein sequence ID" value="KAJ9577350.1"/>
    <property type="molecule type" value="Genomic_DNA"/>
</dbReference>
<feature type="non-terminal residue" evidence="2">
    <location>
        <position position="56"/>
    </location>
</feature>
<evidence type="ECO:0000313" key="3">
    <source>
        <dbReference type="Proteomes" id="UP001233999"/>
    </source>
</evidence>
<comment type="caution">
    <text evidence="2">The sequence shown here is derived from an EMBL/GenBank/DDBJ whole genome shotgun (WGS) entry which is preliminary data.</text>
</comment>
<dbReference type="AlphaFoldDB" id="A0AAD7ZBI2"/>
<reference evidence="2" key="2">
    <citation type="submission" date="2023-05" db="EMBL/GenBank/DDBJ databases">
        <authorList>
            <person name="Fouks B."/>
        </authorList>
    </citation>
    <scope>NUCLEOTIDE SEQUENCE</scope>
    <source>
        <strain evidence="2">Stay&amp;Tobe</strain>
        <tissue evidence="2">Testes</tissue>
    </source>
</reference>
<reference evidence="2" key="1">
    <citation type="journal article" date="2023" name="IScience">
        <title>Live-bearing cockroach genome reveals convergent evolutionary mechanisms linked to viviparity in insects and beyond.</title>
        <authorList>
            <person name="Fouks B."/>
            <person name="Harrison M.C."/>
            <person name="Mikhailova A.A."/>
            <person name="Marchal E."/>
            <person name="English S."/>
            <person name="Carruthers M."/>
            <person name="Jennings E.C."/>
            <person name="Chiamaka E.L."/>
            <person name="Frigard R.A."/>
            <person name="Pippel M."/>
            <person name="Attardo G.M."/>
            <person name="Benoit J.B."/>
            <person name="Bornberg-Bauer E."/>
            <person name="Tobe S.S."/>
        </authorList>
    </citation>
    <scope>NUCLEOTIDE SEQUENCE</scope>
    <source>
        <strain evidence="2">Stay&amp;Tobe</strain>
    </source>
</reference>
<feature type="non-terminal residue" evidence="2">
    <location>
        <position position="1"/>
    </location>
</feature>
<keyword evidence="1" id="KW-1133">Transmembrane helix</keyword>
<gene>
    <name evidence="2" type="ORF">L9F63_006094</name>
</gene>
<keyword evidence="1" id="KW-0472">Membrane</keyword>
<dbReference type="Proteomes" id="UP001233999">
    <property type="component" value="Unassembled WGS sequence"/>
</dbReference>
<sequence length="56" mass="6515">VFFHAVSINLLGVIMTMSNRLLFSLHVQVTPFNITSLHFYQFFLFSLTFILVKCAF</sequence>
<name>A0AAD7ZBI2_DIPPU</name>
<evidence type="ECO:0000256" key="1">
    <source>
        <dbReference type="SAM" id="Phobius"/>
    </source>
</evidence>
<proteinExistence type="predicted"/>
<protein>
    <submittedName>
        <fullName evidence="2">Uncharacterized protein</fullName>
    </submittedName>
</protein>
<accession>A0AAD7ZBI2</accession>
<organism evidence="2 3">
    <name type="scientific">Diploptera punctata</name>
    <name type="common">Pacific beetle cockroach</name>
    <dbReference type="NCBI Taxonomy" id="6984"/>
    <lineage>
        <taxon>Eukaryota</taxon>
        <taxon>Metazoa</taxon>
        <taxon>Ecdysozoa</taxon>
        <taxon>Arthropoda</taxon>
        <taxon>Hexapoda</taxon>
        <taxon>Insecta</taxon>
        <taxon>Pterygota</taxon>
        <taxon>Neoptera</taxon>
        <taxon>Polyneoptera</taxon>
        <taxon>Dictyoptera</taxon>
        <taxon>Blattodea</taxon>
        <taxon>Blaberoidea</taxon>
        <taxon>Blaberidae</taxon>
        <taxon>Diplopterinae</taxon>
        <taxon>Diploptera</taxon>
    </lineage>
</organism>
<feature type="transmembrane region" description="Helical" evidence="1">
    <location>
        <begin position="32"/>
        <end position="52"/>
    </location>
</feature>
<evidence type="ECO:0000313" key="2">
    <source>
        <dbReference type="EMBL" id="KAJ9577350.1"/>
    </source>
</evidence>
<keyword evidence="1" id="KW-0812">Transmembrane</keyword>
<keyword evidence="3" id="KW-1185">Reference proteome</keyword>